<dbReference type="AlphaFoldDB" id="A0A0J7YP51"/>
<proteinExistence type="predicted"/>
<feature type="non-terminal residue" evidence="1">
    <location>
        <position position="137"/>
    </location>
</feature>
<dbReference type="Gramene" id="KMS65332">
    <property type="protein sequence ID" value="KMS65332"/>
    <property type="gene ID" value="BVRB_037060"/>
</dbReference>
<dbReference type="SMART" id="SM01411">
    <property type="entry name" value="Ephrin_rec_like"/>
    <property type="match status" value="1"/>
</dbReference>
<evidence type="ECO:0000313" key="2">
    <source>
        <dbReference type="Proteomes" id="UP000035740"/>
    </source>
</evidence>
<organism evidence="1 2">
    <name type="scientific">Beta vulgaris subsp. vulgaris</name>
    <name type="common">Beet</name>
    <dbReference type="NCBI Taxonomy" id="3555"/>
    <lineage>
        <taxon>Eukaryota</taxon>
        <taxon>Viridiplantae</taxon>
        <taxon>Streptophyta</taxon>
        <taxon>Embryophyta</taxon>
        <taxon>Tracheophyta</taxon>
        <taxon>Spermatophyta</taxon>
        <taxon>Magnoliopsida</taxon>
        <taxon>eudicotyledons</taxon>
        <taxon>Gunneridae</taxon>
        <taxon>Pentapetalae</taxon>
        <taxon>Caryophyllales</taxon>
        <taxon>Chenopodiaceae</taxon>
        <taxon>Betoideae</taxon>
        <taxon>Beta</taxon>
    </lineage>
</organism>
<dbReference type="Proteomes" id="UP000035740">
    <property type="component" value="Unassembled WGS sequence"/>
</dbReference>
<keyword evidence="2" id="KW-1185">Reference proteome</keyword>
<gene>
    <name evidence="1" type="ORF">BVRB_037060</name>
</gene>
<feature type="non-terminal residue" evidence="1">
    <location>
        <position position="1"/>
    </location>
</feature>
<evidence type="ECO:0008006" key="3">
    <source>
        <dbReference type="Google" id="ProtNLM"/>
    </source>
</evidence>
<sequence length="137" mass="14227">IALSELTLDGRFRTDIVPHQTDIVSNIPVPCGNGSYCLEGSYPGLELPCQLGANCVSGDFRPEGPGIPPGSYSPSPTGAMQSLCPLGHFCPGRGNAVPIACPRGTYSDAFGLSFCKTCPRGYICPYAGMAQPIACAN</sequence>
<dbReference type="OrthoDB" id="439917at2759"/>
<evidence type="ECO:0000313" key="1">
    <source>
        <dbReference type="EMBL" id="KMS65332.1"/>
    </source>
</evidence>
<reference evidence="1 2" key="1">
    <citation type="journal article" date="2014" name="Nature">
        <title>The genome of the recently domesticated crop plant sugar beet (Beta vulgaris).</title>
        <authorList>
            <person name="Dohm J.C."/>
            <person name="Minoche A.E."/>
            <person name="Holtgrawe D."/>
            <person name="Capella-Gutierrez S."/>
            <person name="Zakrzewski F."/>
            <person name="Tafer H."/>
            <person name="Rupp O."/>
            <person name="Sorensen T.R."/>
            <person name="Stracke R."/>
            <person name="Reinhardt R."/>
            <person name="Goesmann A."/>
            <person name="Kraft T."/>
            <person name="Schulz B."/>
            <person name="Stadler P.F."/>
            <person name="Schmidt T."/>
            <person name="Gabaldon T."/>
            <person name="Lehrach H."/>
            <person name="Weisshaar B."/>
            <person name="Himmelbauer H."/>
        </authorList>
    </citation>
    <scope>NUCLEOTIDE SEQUENCE [LARGE SCALE GENOMIC DNA]</scope>
    <source>
        <tissue evidence="1">Taproot</tissue>
    </source>
</reference>
<name>A0A0J7YP51_BETVV</name>
<accession>A0A0J7YP51</accession>
<dbReference type="EMBL" id="KQ110520">
    <property type="protein sequence ID" value="KMS65332.1"/>
    <property type="molecule type" value="Genomic_DNA"/>
</dbReference>
<dbReference type="Gene3D" id="2.10.50.10">
    <property type="entry name" value="Tumor Necrosis Factor Receptor, subunit A, domain 2"/>
    <property type="match status" value="1"/>
</dbReference>
<protein>
    <recommendedName>
        <fullName evidence="3">Tyrosine-protein kinase ephrin type A/B receptor-like domain-containing protein</fullName>
    </recommendedName>
</protein>